<accession>A0A2H0TWQ6</accession>
<sequence length="66" mass="7535">MYRYPNDRHYFTYAREDIPPVPPGGELVIQSVEVVISVCDLMRAARKKAEEKGIHHVVGIMYTDGD</sequence>
<name>A0A2H0TWQ6_9BACT</name>
<dbReference type="EMBL" id="PFBY01000017">
    <property type="protein sequence ID" value="PIR76589.1"/>
    <property type="molecule type" value="Genomic_DNA"/>
</dbReference>
<protein>
    <submittedName>
        <fullName evidence="1">Uncharacterized protein</fullName>
    </submittedName>
</protein>
<organism evidence="1 2">
    <name type="scientific">Candidatus Magasanikbacteria bacterium CG10_big_fil_rev_8_21_14_0_10_42_10</name>
    <dbReference type="NCBI Taxonomy" id="1974649"/>
    <lineage>
        <taxon>Bacteria</taxon>
        <taxon>Candidatus Magasanikiibacteriota</taxon>
    </lineage>
</organism>
<dbReference type="AlphaFoldDB" id="A0A2H0TWQ6"/>
<dbReference type="Proteomes" id="UP000231530">
    <property type="component" value="Unassembled WGS sequence"/>
</dbReference>
<gene>
    <name evidence="1" type="ORF">COU32_01285</name>
</gene>
<reference evidence="2" key="1">
    <citation type="submission" date="2017-09" db="EMBL/GenBank/DDBJ databases">
        <title>Depth-based differentiation of microbial function through sediment-hosted aquifers and enrichment of novel symbionts in the deep terrestrial subsurface.</title>
        <authorList>
            <person name="Probst A.J."/>
            <person name="Ladd B."/>
            <person name="Jarett J.K."/>
            <person name="Geller-Mcgrath D.E."/>
            <person name="Sieber C.M.K."/>
            <person name="Emerson J.B."/>
            <person name="Anantharaman K."/>
            <person name="Thomas B.C."/>
            <person name="Malmstrom R."/>
            <person name="Stieglmeier M."/>
            <person name="Klingl A."/>
            <person name="Woyke T."/>
            <person name="Ryan C.M."/>
            <person name="Banfield J.F."/>
        </authorList>
    </citation>
    <scope>NUCLEOTIDE SEQUENCE [LARGE SCALE GENOMIC DNA]</scope>
</reference>
<evidence type="ECO:0000313" key="1">
    <source>
        <dbReference type="EMBL" id="PIR76589.1"/>
    </source>
</evidence>
<evidence type="ECO:0000313" key="2">
    <source>
        <dbReference type="Proteomes" id="UP000231530"/>
    </source>
</evidence>
<comment type="caution">
    <text evidence="1">The sequence shown here is derived from an EMBL/GenBank/DDBJ whole genome shotgun (WGS) entry which is preliminary data.</text>
</comment>
<proteinExistence type="predicted"/>